<dbReference type="AlphaFoldDB" id="A0A9D9HTF4"/>
<dbReference type="PANTHER" id="PTHR37312:SF1">
    <property type="entry name" value="MEMBRANE-BOUND ACYLTRANSFERASE YKRP-RELATED"/>
    <property type="match status" value="1"/>
</dbReference>
<feature type="transmembrane region" description="Helical" evidence="1">
    <location>
        <begin position="114"/>
        <end position="134"/>
    </location>
</feature>
<evidence type="ECO:0000313" key="4">
    <source>
        <dbReference type="Proteomes" id="UP000823641"/>
    </source>
</evidence>
<reference evidence="3" key="1">
    <citation type="submission" date="2020-10" db="EMBL/GenBank/DDBJ databases">
        <authorList>
            <person name="Gilroy R."/>
        </authorList>
    </citation>
    <scope>NUCLEOTIDE SEQUENCE</scope>
    <source>
        <strain evidence="3">G3-3990</strain>
    </source>
</reference>
<evidence type="ECO:0000313" key="3">
    <source>
        <dbReference type="EMBL" id="MBO8459907.1"/>
    </source>
</evidence>
<keyword evidence="3" id="KW-0808">Transferase</keyword>
<dbReference type="Pfam" id="PF01757">
    <property type="entry name" value="Acyl_transf_3"/>
    <property type="match status" value="1"/>
</dbReference>
<dbReference type="PANTHER" id="PTHR37312">
    <property type="entry name" value="MEMBRANE-BOUND ACYLTRANSFERASE YKRP-RELATED"/>
    <property type="match status" value="1"/>
</dbReference>
<gene>
    <name evidence="3" type="ORF">IAA73_06210</name>
</gene>
<feature type="transmembrane region" description="Helical" evidence="1">
    <location>
        <begin position="34"/>
        <end position="53"/>
    </location>
</feature>
<feature type="transmembrane region" description="Helical" evidence="1">
    <location>
        <begin position="213"/>
        <end position="231"/>
    </location>
</feature>
<feature type="transmembrane region" description="Helical" evidence="1">
    <location>
        <begin position="10"/>
        <end position="28"/>
    </location>
</feature>
<keyword evidence="1" id="KW-1133">Transmembrane helix</keyword>
<keyword evidence="3" id="KW-0012">Acyltransferase</keyword>
<feature type="domain" description="Acyltransferase 3" evidence="2">
    <location>
        <begin position="6"/>
        <end position="292"/>
    </location>
</feature>
<keyword evidence="1" id="KW-0472">Membrane</keyword>
<feature type="transmembrane region" description="Helical" evidence="1">
    <location>
        <begin position="186"/>
        <end position="206"/>
    </location>
</feature>
<sequence length="312" mass="35563">MKERILEVDFVKGVLISLMVLFHFKMFVNTYSELTSWVYSFHMSGFLLISGYFQRSGGTLSQLFTVIRKIFLPYAIFEVLYLLGLTLLGSILGSQNQIDFSFVSVCKCLFLSPIGTYWYLHTLFICVIISYLVSWLRLTPFVSLVLTGSILFVLTLFVDGLLWSNVIYFLMGSFLHRLNLSITQSIVPSMCSLIPVLLISCCAATFSRADWSGLGLTFFMLSFLMGLYSYLPLICKHLVGFIGRNSFCIVLFSPIFTVLTKQYDFMFTFDRSNMLWAIVSLILVLSLCLLSAWLCDKLKISKLLVGNQLYCK</sequence>
<proteinExistence type="predicted"/>
<dbReference type="InterPro" id="IPR002656">
    <property type="entry name" value="Acyl_transf_3_dom"/>
</dbReference>
<protein>
    <submittedName>
        <fullName evidence="3">Acyltransferase family protein</fullName>
    </submittedName>
</protein>
<dbReference type="EMBL" id="JADIMG010000063">
    <property type="protein sequence ID" value="MBO8459907.1"/>
    <property type="molecule type" value="Genomic_DNA"/>
</dbReference>
<feature type="transmembrane region" description="Helical" evidence="1">
    <location>
        <begin position="141"/>
        <end position="166"/>
    </location>
</feature>
<name>A0A9D9HTF4_9BACT</name>
<feature type="transmembrane region" description="Helical" evidence="1">
    <location>
        <begin position="237"/>
        <end position="260"/>
    </location>
</feature>
<feature type="transmembrane region" description="Helical" evidence="1">
    <location>
        <begin position="74"/>
        <end position="94"/>
    </location>
</feature>
<comment type="caution">
    <text evidence="3">The sequence shown here is derived from an EMBL/GenBank/DDBJ whole genome shotgun (WGS) entry which is preliminary data.</text>
</comment>
<reference evidence="3" key="2">
    <citation type="journal article" date="2021" name="PeerJ">
        <title>Extensive microbial diversity within the chicken gut microbiome revealed by metagenomics and culture.</title>
        <authorList>
            <person name="Gilroy R."/>
            <person name="Ravi A."/>
            <person name="Getino M."/>
            <person name="Pursley I."/>
            <person name="Horton D.L."/>
            <person name="Alikhan N.F."/>
            <person name="Baker D."/>
            <person name="Gharbi K."/>
            <person name="Hall N."/>
            <person name="Watson M."/>
            <person name="Adriaenssens E.M."/>
            <person name="Foster-Nyarko E."/>
            <person name="Jarju S."/>
            <person name="Secka A."/>
            <person name="Antonio M."/>
            <person name="Oren A."/>
            <person name="Chaudhuri R.R."/>
            <person name="La Ragione R."/>
            <person name="Hildebrand F."/>
            <person name="Pallen M.J."/>
        </authorList>
    </citation>
    <scope>NUCLEOTIDE SEQUENCE</scope>
    <source>
        <strain evidence="3">G3-3990</strain>
    </source>
</reference>
<keyword evidence="1" id="KW-0812">Transmembrane</keyword>
<feature type="transmembrane region" description="Helical" evidence="1">
    <location>
        <begin position="272"/>
        <end position="294"/>
    </location>
</feature>
<evidence type="ECO:0000256" key="1">
    <source>
        <dbReference type="SAM" id="Phobius"/>
    </source>
</evidence>
<dbReference type="Proteomes" id="UP000823641">
    <property type="component" value="Unassembled WGS sequence"/>
</dbReference>
<accession>A0A9D9HTF4</accession>
<dbReference type="InterPro" id="IPR052734">
    <property type="entry name" value="Nod_factor_acetyltransferase"/>
</dbReference>
<organism evidence="3 4">
    <name type="scientific">Candidatus Gallipaludibacter merdavium</name>
    <dbReference type="NCBI Taxonomy" id="2840839"/>
    <lineage>
        <taxon>Bacteria</taxon>
        <taxon>Pseudomonadati</taxon>
        <taxon>Bacteroidota</taxon>
        <taxon>Bacteroidia</taxon>
        <taxon>Bacteroidales</taxon>
        <taxon>Candidatus Gallipaludibacter</taxon>
    </lineage>
</organism>
<dbReference type="GO" id="GO:0016747">
    <property type="term" value="F:acyltransferase activity, transferring groups other than amino-acyl groups"/>
    <property type="evidence" value="ECO:0007669"/>
    <property type="project" value="InterPro"/>
</dbReference>
<evidence type="ECO:0000259" key="2">
    <source>
        <dbReference type="Pfam" id="PF01757"/>
    </source>
</evidence>